<dbReference type="Pfam" id="PF04355">
    <property type="entry name" value="BamE"/>
    <property type="match status" value="1"/>
</dbReference>
<evidence type="ECO:0000259" key="4">
    <source>
        <dbReference type="Pfam" id="PF04355"/>
    </source>
</evidence>
<organism evidence="5 6">
    <name type="scientific">Sedimentitalea nanhaiensis</name>
    <dbReference type="NCBI Taxonomy" id="999627"/>
    <lineage>
        <taxon>Bacteria</taxon>
        <taxon>Pseudomonadati</taxon>
        <taxon>Pseudomonadota</taxon>
        <taxon>Alphaproteobacteria</taxon>
        <taxon>Rhodobacterales</taxon>
        <taxon>Paracoccaceae</taxon>
        <taxon>Sedimentitalea</taxon>
    </lineage>
</organism>
<dbReference type="GO" id="GO:0019867">
    <property type="term" value="C:outer membrane"/>
    <property type="evidence" value="ECO:0007669"/>
    <property type="project" value="InterPro"/>
</dbReference>
<feature type="domain" description="Outer membrane protein assembly factor BamE" evidence="4">
    <location>
        <begin position="35"/>
        <end position="110"/>
    </location>
</feature>
<proteinExistence type="predicted"/>
<evidence type="ECO:0000256" key="3">
    <source>
        <dbReference type="SAM" id="SignalP"/>
    </source>
</evidence>
<dbReference type="EMBL" id="FPAW01000007">
    <property type="protein sequence ID" value="SFT76137.1"/>
    <property type="molecule type" value="Genomic_DNA"/>
</dbReference>
<keyword evidence="2" id="KW-0472">Membrane</keyword>
<reference evidence="5 6" key="1">
    <citation type="submission" date="2016-10" db="EMBL/GenBank/DDBJ databases">
        <authorList>
            <person name="de Groot N.N."/>
        </authorList>
    </citation>
    <scope>NUCLEOTIDE SEQUENCE [LARGE SCALE GENOMIC DNA]</scope>
    <source>
        <strain evidence="5 6">CGMCC 1.10959</strain>
    </source>
</reference>
<sequence length="157" mass="17041">MSRTVSRLKRTFRVTLLLGGAATVAACATIYRDHGYVPTEEELAEVTVGVDTRDSVAESIGVPVTSGVLDDSGYYYVSTRMRHYGASEPRVVARQLVAISFSQSGVVQNIERFSLQDGQAITLNRRVTESSVNNKTFLRQLMGNLGNLSPASALPDN</sequence>
<keyword evidence="1 3" id="KW-0732">Signal</keyword>
<dbReference type="InterPro" id="IPR037873">
    <property type="entry name" value="BamE-like"/>
</dbReference>
<dbReference type="OrthoDB" id="7203955at2"/>
<name>A0A1I7AMJ3_9RHOB</name>
<protein>
    <submittedName>
        <fullName evidence="5">Beta-barrel assembly machine subunit BamE</fullName>
    </submittedName>
</protein>
<feature type="signal peptide" evidence="3">
    <location>
        <begin position="1"/>
        <end position="28"/>
    </location>
</feature>
<dbReference type="eggNOG" id="COG2913">
    <property type="taxonomic scope" value="Bacteria"/>
</dbReference>
<dbReference type="Proteomes" id="UP000182466">
    <property type="component" value="Unassembled WGS sequence"/>
</dbReference>
<evidence type="ECO:0000313" key="5">
    <source>
        <dbReference type="EMBL" id="SFT76137.1"/>
    </source>
</evidence>
<dbReference type="STRING" id="999627.SAMN05216236_10761"/>
<evidence type="ECO:0000256" key="1">
    <source>
        <dbReference type="ARBA" id="ARBA00022729"/>
    </source>
</evidence>
<dbReference type="Gene3D" id="3.30.1450.10">
    <property type="match status" value="1"/>
</dbReference>
<keyword evidence="6" id="KW-1185">Reference proteome</keyword>
<feature type="chain" id="PRO_5010300640" evidence="3">
    <location>
        <begin position="29"/>
        <end position="157"/>
    </location>
</feature>
<dbReference type="RefSeq" id="WP_027260796.1">
    <property type="nucleotide sequence ID" value="NZ_FPAW01000007.1"/>
</dbReference>
<accession>A0A1I7AMJ3</accession>
<dbReference type="PROSITE" id="PS51257">
    <property type="entry name" value="PROKAR_LIPOPROTEIN"/>
    <property type="match status" value="1"/>
</dbReference>
<evidence type="ECO:0000256" key="2">
    <source>
        <dbReference type="ARBA" id="ARBA00023136"/>
    </source>
</evidence>
<dbReference type="AlphaFoldDB" id="A0A1I7AMJ3"/>
<evidence type="ECO:0000313" key="6">
    <source>
        <dbReference type="Proteomes" id="UP000182466"/>
    </source>
</evidence>
<dbReference type="InterPro" id="IPR007450">
    <property type="entry name" value="BamE_dom"/>
</dbReference>
<gene>
    <name evidence="5" type="ORF">SAMN05216236_10761</name>
</gene>